<comment type="similarity">
    <text evidence="2 6">Belongs to the flagella basal body rod proteins family.</text>
</comment>
<keyword evidence="10" id="KW-0969">Cilium</keyword>
<evidence type="ECO:0000259" key="7">
    <source>
        <dbReference type="Pfam" id="PF00460"/>
    </source>
</evidence>
<sequence>MDRLIYTAMSGAKHTMERQAAVAHNLANVATPGFRADLIAARAVPAIGGTGLPTRAYAVEQGTGSDLTPGILQATGRDLDVAVNGDGWLTVQTATGEAYTRNGSFEIDANGLLKTRNGEVVLGENGPLTIPENTRVTISKDGTVTGTSLSNPTQSVQIGRLKLVNPAANEVEKGYDGLFRLRSGDAAPASADVKLANGMLETSNVNSVDQLVNMVSAQRQYDFQVRLLQTADQNARSAAQLIAFS</sequence>
<dbReference type="InterPro" id="IPR012836">
    <property type="entry name" value="FlgF"/>
</dbReference>
<dbReference type="NCBIfam" id="TIGR03506">
    <property type="entry name" value="FlgEFG_subfam"/>
    <property type="match status" value="1"/>
</dbReference>
<dbReference type="InterPro" id="IPR001444">
    <property type="entry name" value="Flag_bb_rod_N"/>
</dbReference>
<dbReference type="RefSeq" id="WP_084088717.1">
    <property type="nucleotide sequence ID" value="NZ_FWXD01000001.1"/>
</dbReference>
<keyword evidence="10" id="KW-0282">Flagellum</keyword>
<comment type="subcellular location">
    <subcellularLocation>
        <location evidence="1 6">Bacterial flagellum basal body</location>
    </subcellularLocation>
</comment>
<name>A0A1W1X0A0_9NEIS</name>
<keyword evidence="11" id="KW-1185">Reference proteome</keyword>
<dbReference type="GO" id="GO:0071978">
    <property type="term" value="P:bacterial-type flagellum-dependent swarming motility"/>
    <property type="evidence" value="ECO:0007669"/>
    <property type="project" value="TreeGrafter"/>
</dbReference>
<dbReference type="Pfam" id="PF22692">
    <property type="entry name" value="LlgE_F_G_D1"/>
    <property type="match status" value="1"/>
</dbReference>
<evidence type="ECO:0000259" key="9">
    <source>
        <dbReference type="Pfam" id="PF22692"/>
    </source>
</evidence>
<evidence type="ECO:0000313" key="10">
    <source>
        <dbReference type="EMBL" id="SMC16811.1"/>
    </source>
</evidence>
<dbReference type="PANTHER" id="PTHR30435:SF18">
    <property type="entry name" value="FLAGELLAR BASAL-BODY ROD PROTEIN FLGF"/>
    <property type="match status" value="1"/>
</dbReference>
<dbReference type="PANTHER" id="PTHR30435">
    <property type="entry name" value="FLAGELLAR PROTEIN"/>
    <property type="match status" value="1"/>
</dbReference>
<evidence type="ECO:0000259" key="8">
    <source>
        <dbReference type="Pfam" id="PF06429"/>
    </source>
</evidence>
<dbReference type="STRING" id="1121001.SAMN02745857_00257"/>
<comment type="subunit">
    <text evidence="4 6">The basal body constitutes a major portion of the flagellar organelle and consists of five rings (E,L,P,S, and M) mounted on a central rod. The rod consists of about 26 subunits of FlgG in the distal portion, and FlgB, FlgC and FlgF are thought to build up the proximal portion of the rod with about 6 subunits each.</text>
</comment>
<dbReference type="Pfam" id="PF00460">
    <property type="entry name" value="Flg_bb_rod"/>
    <property type="match status" value="1"/>
</dbReference>
<evidence type="ECO:0000256" key="4">
    <source>
        <dbReference type="ARBA" id="ARBA00038560"/>
    </source>
</evidence>
<gene>
    <name evidence="10" type="ORF">SAMN02745857_00257</name>
</gene>
<feature type="domain" description="Flagellar basal-body/hook protein C-terminal" evidence="8">
    <location>
        <begin position="197"/>
        <end position="241"/>
    </location>
</feature>
<dbReference type="AlphaFoldDB" id="A0A1W1X0A0"/>
<dbReference type="OrthoDB" id="9804559at2"/>
<organism evidence="10 11">
    <name type="scientific">Andreprevotia lacus DSM 23236</name>
    <dbReference type="NCBI Taxonomy" id="1121001"/>
    <lineage>
        <taxon>Bacteria</taxon>
        <taxon>Pseudomonadati</taxon>
        <taxon>Pseudomonadota</taxon>
        <taxon>Betaproteobacteria</taxon>
        <taxon>Neisseriales</taxon>
        <taxon>Chitinibacteraceae</taxon>
        <taxon>Andreprevotia</taxon>
    </lineage>
</organism>
<feature type="domain" description="Flagellar basal body rod protein N-terminal" evidence="7">
    <location>
        <begin position="5"/>
        <end position="35"/>
    </location>
</feature>
<dbReference type="InterPro" id="IPR020013">
    <property type="entry name" value="Flagellar_FlgE/F/G"/>
</dbReference>
<evidence type="ECO:0000313" key="11">
    <source>
        <dbReference type="Proteomes" id="UP000192761"/>
    </source>
</evidence>
<evidence type="ECO:0000256" key="1">
    <source>
        <dbReference type="ARBA" id="ARBA00004117"/>
    </source>
</evidence>
<dbReference type="Pfam" id="PF06429">
    <property type="entry name" value="Flg_bbr_C"/>
    <property type="match status" value="1"/>
</dbReference>
<evidence type="ECO:0000256" key="5">
    <source>
        <dbReference type="ARBA" id="ARBA00040228"/>
    </source>
</evidence>
<dbReference type="EMBL" id="FWXD01000001">
    <property type="protein sequence ID" value="SMC16811.1"/>
    <property type="molecule type" value="Genomic_DNA"/>
</dbReference>
<keyword evidence="3 6" id="KW-0975">Bacterial flagellum</keyword>
<dbReference type="NCBIfam" id="NF009280">
    <property type="entry name" value="PRK12640.1"/>
    <property type="match status" value="1"/>
</dbReference>
<evidence type="ECO:0000256" key="6">
    <source>
        <dbReference type="RuleBase" id="RU362116"/>
    </source>
</evidence>
<feature type="domain" description="Flagellar hook protein FlgE/F/G-like D1" evidence="9">
    <location>
        <begin position="82"/>
        <end position="145"/>
    </location>
</feature>
<dbReference type="NCBIfam" id="TIGR02490">
    <property type="entry name" value="flgF"/>
    <property type="match status" value="1"/>
</dbReference>
<evidence type="ECO:0000256" key="2">
    <source>
        <dbReference type="ARBA" id="ARBA00009677"/>
    </source>
</evidence>
<protein>
    <recommendedName>
        <fullName evidence="5 6">Flagellar basal-body rod protein FlgF</fullName>
    </recommendedName>
</protein>
<dbReference type="SUPFAM" id="SSF117143">
    <property type="entry name" value="Flagellar hook protein flgE"/>
    <property type="match status" value="1"/>
</dbReference>
<dbReference type="InterPro" id="IPR053967">
    <property type="entry name" value="LlgE_F_G-like_D1"/>
</dbReference>
<keyword evidence="10" id="KW-0966">Cell projection</keyword>
<dbReference type="GO" id="GO:0030694">
    <property type="term" value="C:bacterial-type flagellum basal body, rod"/>
    <property type="evidence" value="ECO:0007669"/>
    <property type="project" value="UniProtKB-UniRule"/>
</dbReference>
<proteinExistence type="inferred from homology"/>
<accession>A0A1W1X0A0</accession>
<dbReference type="Proteomes" id="UP000192761">
    <property type="component" value="Unassembled WGS sequence"/>
</dbReference>
<evidence type="ECO:0000256" key="3">
    <source>
        <dbReference type="ARBA" id="ARBA00023143"/>
    </source>
</evidence>
<dbReference type="InterPro" id="IPR010930">
    <property type="entry name" value="Flg_bb/hook_C_dom"/>
</dbReference>
<reference evidence="10 11" key="1">
    <citation type="submission" date="2017-04" db="EMBL/GenBank/DDBJ databases">
        <authorList>
            <person name="Afonso C.L."/>
            <person name="Miller P.J."/>
            <person name="Scott M.A."/>
            <person name="Spackman E."/>
            <person name="Goraichik I."/>
            <person name="Dimitrov K.M."/>
            <person name="Suarez D.L."/>
            <person name="Swayne D.E."/>
        </authorList>
    </citation>
    <scope>NUCLEOTIDE SEQUENCE [LARGE SCALE GENOMIC DNA]</scope>
    <source>
        <strain evidence="10 11">DSM 23236</strain>
    </source>
</reference>
<dbReference type="InterPro" id="IPR037925">
    <property type="entry name" value="FlgE/F/G-like"/>
</dbReference>